<dbReference type="PROSITE" id="PS50208">
    <property type="entry name" value="CASPASE_P20"/>
    <property type="match status" value="1"/>
</dbReference>
<keyword evidence="4" id="KW-1185">Reference proteome</keyword>
<dbReference type="SMART" id="SM00115">
    <property type="entry name" value="CASc"/>
    <property type="match status" value="1"/>
</dbReference>
<dbReference type="GO" id="GO:0004197">
    <property type="term" value="F:cysteine-type endopeptidase activity"/>
    <property type="evidence" value="ECO:0007669"/>
    <property type="project" value="InterPro"/>
</dbReference>
<feature type="domain" description="Caspase family p20" evidence="2">
    <location>
        <begin position="14"/>
        <end position="144"/>
    </location>
</feature>
<dbReference type="GO" id="GO:0006508">
    <property type="term" value="P:proteolysis"/>
    <property type="evidence" value="ECO:0007669"/>
    <property type="project" value="InterPro"/>
</dbReference>
<dbReference type="PRINTS" id="PR00376">
    <property type="entry name" value="IL1BCENZYME"/>
</dbReference>
<dbReference type="PANTHER" id="PTHR22576:SF37">
    <property type="entry name" value="MUCOSA-ASSOCIATED LYMPHOID TISSUE LYMPHOMA TRANSLOCATION PROTEIN 1"/>
    <property type="match status" value="1"/>
</dbReference>
<dbReference type="PANTHER" id="PTHR22576">
    <property type="entry name" value="MUCOSA ASSOCIATED LYMPHOID TISSUE LYMPHOMA TRANSLOCATION PROTEIN 1/PARACASPASE"/>
    <property type="match status" value="1"/>
</dbReference>
<dbReference type="InterPro" id="IPR029030">
    <property type="entry name" value="Caspase-like_dom_sf"/>
</dbReference>
<dbReference type="Pfam" id="PF00656">
    <property type="entry name" value="Peptidase_C14"/>
    <property type="match status" value="1"/>
</dbReference>
<evidence type="ECO:0000313" key="4">
    <source>
        <dbReference type="Proteomes" id="UP000030428"/>
    </source>
</evidence>
<dbReference type="EMBL" id="JSZA02000017">
    <property type="protein sequence ID" value="TGO03476.1"/>
    <property type="molecule type" value="Genomic_DNA"/>
</dbReference>
<dbReference type="Proteomes" id="UP000030428">
    <property type="component" value="Unassembled WGS sequence"/>
</dbReference>
<proteinExistence type="inferred from homology"/>
<name>A0A4E0RKH7_9GAMM</name>
<comment type="similarity">
    <text evidence="1">Belongs to the peptidase C14A family.</text>
</comment>
<dbReference type="InterPro" id="IPR001309">
    <property type="entry name" value="Pept_C14_p20"/>
</dbReference>
<dbReference type="InterPro" id="IPR015917">
    <property type="entry name" value="Pept_C14A"/>
</dbReference>
<evidence type="ECO:0000256" key="1">
    <source>
        <dbReference type="ARBA" id="ARBA00010134"/>
    </source>
</evidence>
<evidence type="ECO:0000259" key="2">
    <source>
        <dbReference type="PROSITE" id="PS50208"/>
    </source>
</evidence>
<organism evidence="3 4">
    <name type="scientific">Candidatus Thiomargarita nelsonii</name>
    <dbReference type="NCBI Taxonomy" id="1003181"/>
    <lineage>
        <taxon>Bacteria</taxon>
        <taxon>Pseudomonadati</taxon>
        <taxon>Pseudomonadota</taxon>
        <taxon>Gammaproteobacteria</taxon>
        <taxon>Thiotrichales</taxon>
        <taxon>Thiotrichaceae</taxon>
        <taxon>Thiomargarita</taxon>
    </lineage>
</organism>
<reference evidence="3 4" key="1">
    <citation type="journal article" date="2016" name="Front. Microbiol.">
        <title>Single-Cell (Meta-)Genomics of a Dimorphic Candidatus Thiomargarita nelsonii Reveals Genomic Plasticity.</title>
        <authorList>
            <person name="Flood B.E."/>
            <person name="Fliss P."/>
            <person name="Jones D.S."/>
            <person name="Dick G.J."/>
            <person name="Jain S."/>
            <person name="Kaster A.K."/>
            <person name="Winkel M."/>
            <person name="Mussmann M."/>
            <person name="Bailey J."/>
        </authorList>
    </citation>
    <scope>NUCLEOTIDE SEQUENCE [LARGE SCALE GENOMIC DNA]</scope>
    <source>
        <strain evidence="3">Hydrate Ridge</strain>
    </source>
</reference>
<dbReference type="AlphaFoldDB" id="A0A4E0RKH7"/>
<dbReference type="InterPro" id="IPR011600">
    <property type="entry name" value="Pept_C14_caspase"/>
</dbReference>
<sequence length="242" mass="27013">MGRWENGKYIIYKEKRIALVIGNSQYTSAPLRNPVNDAEAMKNALRNLGFEVLFESELSKNKMIQVIKRFCEKVSASGGVGLFYYAGHAMEVKGENYLIPVDVNIQKDPYVESKSVRLARVMSEMKSAGNRMNIIILDACRNNPFSKTRSFFSSMTNSRGLAKIDAPYGTFMAFATAPGSVAADGKGQNGLYTGELIKAISVPGQKIEDVFKQVRRKVHEKSNGSQTPWEHSSIVGDFYFKR</sequence>
<comment type="caution">
    <text evidence="3">The sequence shown here is derived from an EMBL/GenBank/DDBJ whole genome shotgun (WGS) entry which is preliminary data.</text>
</comment>
<dbReference type="Gene3D" id="3.40.50.1460">
    <property type="match status" value="1"/>
</dbReference>
<gene>
    <name evidence="3" type="ORF">PN36_06095</name>
</gene>
<accession>A0A4E0RKH7</accession>
<dbReference type="InterPro" id="IPR052039">
    <property type="entry name" value="Caspase-related_regulators"/>
</dbReference>
<protein>
    <recommendedName>
        <fullName evidence="2">Caspase family p20 domain-containing protein</fullName>
    </recommendedName>
</protein>
<evidence type="ECO:0000313" key="3">
    <source>
        <dbReference type="EMBL" id="TGO03476.1"/>
    </source>
</evidence>
<dbReference type="SUPFAM" id="SSF52129">
    <property type="entry name" value="Caspase-like"/>
    <property type="match status" value="1"/>
</dbReference>